<evidence type="ECO:0000313" key="1">
    <source>
        <dbReference type="EMBL" id="OGF30937.1"/>
    </source>
</evidence>
<accession>A0A1F5SW26</accession>
<name>A0A1F5SW26_9BACT</name>
<evidence type="ECO:0000313" key="2">
    <source>
        <dbReference type="Proteomes" id="UP000179001"/>
    </source>
</evidence>
<proteinExistence type="predicted"/>
<reference evidence="1 2" key="1">
    <citation type="journal article" date="2016" name="Nat. Commun.">
        <title>Thousands of microbial genomes shed light on interconnected biogeochemical processes in an aquifer system.</title>
        <authorList>
            <person name="Anantharaman K."/>
            <person name="Brown C.T."/>
            <person name="Hug L.A."/>
            <person name="Sharon I."/>
            <person name="Castelle C.J."/>
            <person name="Probst A.J."/>
            <person name="Thomas B.C."/>
            <person name="Singh A."/>
            <person name="Wilkins M.J."/>
            <person name="Karaoz U."/>
            <person name="Brodie E.L."/>
            <person name="Williams K.H."/>
            <person name="Hubbard S.S."/>
            <person name="Banfield J.F."/>
        </authorList>
    </citation>
    <scope>NUCLEOTIDE SEQUENCE [LARGE SCALE GENOMIC DNA]</scope>
</reference>
<dbReference type="EMBL" id="MFGJ01000008">
    <property type="protein sequence ID" value="OGF30937.1"/>
    <property type="molecule type" value="Genomic_DNA"/>
</dbReference>
<dbReference type="AlphaFoldDB" id="A0A1F5SW26"/>
<dbReference type="Proteomes" id="UP000179001">
    <property type="component" value="Unassembled WGS sequence"/>
</dbReference>
<sequence length="89" mass="9942">MTSEYVGGAHCRPRPAFIKITAGKPRGSSGSWGLKLVIDFAKASSFEITGLIMCRIPTGSRDVHVRCFKYVVKFDKIKIKYYTKIAVIE</sequence>
<gene>
    <name evidence="1" type="ORF">A2478_00620</name>
</gene>
<organism evidence="1 2">
    <name type="scientific">Candidatus Falkowbacteria bacterium RIFOXYC2_FULL_36_12</name>
    <dbReference type="NCBI Taxonomy" id="1798002"/>
    <lineage>
        <taxon>Bacteria</taxon>
        <taxon>Candidatus Falkowiibacteriota</taxon>
    </lineage>
</organism>
<protein>
    <submittedName>
        <fullName evidence="1">Uncharacterized protein</fullName>
    </submittedName>
</protein>
<comment type="caution">
    <text evidence="1">The sequence shown here is derived from an EMBL/GenBank/DDBJ whole genome shotgun (WGS) entry which is preliminary data.</text>
</comment>